<evidence type="ECO:0000256" key="1">
    <source>
        <dbReference type="SAM" id="MobiDB-lite"/>
    </source>
</evidence>
<gene>
    <name evidence="2" type="ORF">BpHYR1_016096</name>
</gene>
<dbReference type="AlphaFoldDB" id="A0A3M7QRD7"/>
<sequence length="87" mass="9868">MGALTTLATSVQYGDERLDLGSVCRALCRPASRSNEKSHKQRLVQQRPRLHAKSCSSLFHHRNRRDRTAQTWPCPAPPDSQLPNEMD</sequence>
<dbReference type="EMBL" id="REGN01005300">
    <property type="protein sequence ID" value="RNA13910.1"/>
    <property type="molecule type" value="Genomic_DNA"/>
</dbReference>
<organism evidence="2 3">
    <name type="scientific">Brachionus plicatilis</name>
    <name type="common">Marine rotifer</name>
    <name type="synonym">Brachionus muelleri</name>
    <dbReference type="NCBI Taxonomy" id="10195"/>
    <lineage>
        <taxon>Eukaryota</taxon>
        <taxon>Metazoa</taxon>
        <taxon>Spiralia</taxon>
        <taxon>Gnathifera</taxon>
        <taxon>Rotifera</taxon>
        <taxon>Eurotatoria</taxon>
        <taxon>Monogononta</taxon>
        <taxon>Pseudotrocha</taxon>
        <taxon>Ploima</taxon>
        <taxon>Brachionidae</taxon>
        <taxon>Brachionus</taxon>
    </lineage>
</organism>
<accession>A0A3M7QRD7</accession>
<dbReference type="Proteomes" id="UP000276133">
    <property type="component" value="Unassembled WGS sequence"/>
</dbReference>
<comment type="caution">
    <text evidence="2">The sequence shown here is derived from an EMBL/GenBank/DDBJ whole genome shotgun (WGS) entry which is preliminary data.</text>
</comment>
<proteinExistence type="predicted"/>
<evidence type="ECO:0000313" key="2">
    <source>
        <dbReference type="EMBL" id="RNA13910.1"/>
    </source>
</evidence>
<evidence type="ECO:0000313" key="3">
    <source>
        <dbReference type="Proteomes" id="UP000276133"/>
    </source>
</evidence>
<reference evidence="2 3" key="1">
    <citation type="journal article" date="2018" name="Sci. Rep.">
        <title>Genomic signatures of local adaptation to the degree of environmental predictability in rotifers.</title>
        <authorList>
            <person name="Franch-Gras L."/>
            <person name="Hahn C."/>
            <person name="Garcia-Roger E.M."/>
            <person name="Carmona M.J."/>
            <person name="Serra M."/>
            <person name="Gomez A."/>
        </authorList>
    </citation>
    <scope>NUCLEOTIDE SEQUENCE [LARGE SCALE GENOMIC DNA]</scope>
    <source>
        <strain evidence="2">HYR1</strain>
    </source>
</reference>
<protein>
    <submittedName>
        <fullName evidence="2">Uncharacterized protein</fullName>
    </submittedName>
</protein>
<keyword evidence="3" id="KW-1185">Reference proteome</keyword>
<feature type="region of interest" description="Disordered" evidence="1">
    <location>
        <begin position="31"/>
        <end position="87"/>
    </location>
</feature>
<name>A0A3M7QRD7_BRAPC</name>